<organism evidence="1 2">
    <name type="scientific">Mugilogobius chulae</name>
    <name type="common">yellowstripe goby</name>
    <dbReference type="NCBI Taxonomy" id="88201"/>
    <lineage>
        <taxon>Eukaryota</taxon>
        <taxon>Metazoa</taxon>
        <taxon>Chordata</taxon>
        <taxon>Craniata</taxon>
        <taxon>Vertebrata</taxon>
        <taxon>Euteleostomi</taxon>
        <taxon>Actinopterygii</taxon>
        <taxon>Neopterygii</taxon>
        <taxon>Teleostei</taxon>
        <taxon>Neoteleostei</taxon>
        <taxon>Acanthomorphata</taxon>
        <taxon>Gobiaria</taxon>
        <taxon>Gobiiformes</taxon>
        <taxon>Gobioidei</taxon>
        <taxon>Gobiidae</taxon>
        <taxon>Gobionellinae</taxon>
        <taxon>Mugilogobius</taxon>
    </lineage>
</organism>
<evidence type="ECO:0000313" key="1">
    <source>
        <dbReference type="EMBL" id="KAK7887234.1"/>
    </source>
</evidence>
<comment type="caution">
    <text evidence="1">The sequence shown here is derived from an EMBL/GenBank/DDBJ whole genome shotgun (WGS) entry which is preliminary data.</text>
</comment>
<proteinExistence type="predicted"/>
<reference evidence="2" key="1">
    <citation type="submission" date="2024-04" db="EMBL/GenBank/DDBJ databases">
        <title>Salinicola lusitanus LLJ914,a marine bacterium isolated from the Okinawa Trough.</title>
        <authorList>
            <person name="Li J."/>
        </authorList>
    </citation>
    <scope>NUCLEOTIDE SEQUENCE [LARGE SCALE GENOMIC DNA]</scope>
</reference>
<dbReference type="Proteomes" id="UP001460270">
    <property type="component" value="Unassembled WGS sequence"/>
</dbReference>
<evidence type="ECO:0000313" key="2">
    <source>
        <dbReference type="Proteomes" id="UP001460270"/>
    </source>
</evidence>
<dbReference type="AlphaFoldDB" id="A0AAW0MZP5"/>
<protein>
    <submittedName>
        <fullName evidence="1">Uncharacterized protein</fullName>
    </submittedName>
</protein>
<keyword evidence="2" id="KW-1185">Reference proteome</keyword>
<name>A0AAW0MZP5_9GOBI</name>
<dbReference type="EMBL" id="JBBPFD010000019">
    <property type="protein sequence ID" value="KAK7887234.1"/>
    <property type="molecule type" value="Genomic_DNA"/>
</dbReference>
<accession>A0AAW0MZP5</accession>
<gene>
    <name evidence="1" type="ORF">WMY93_026855</name>
</gene>
<sequence length="254" mass="28807">MRTAGCAIGKLKELPKVFLRMCLIEAKSTWKDLQGMKDKKSPEYRTQLTGYKSLRVNAALLSLSPARGGDEEVENSLAQREAAVEGHVQIVRNVSGIQTFPLQVNKEQHLRPYNKLSAPALSPHIDCSFDRSQSDCIRHTSPRYYLGKTGQTLRNDLTYGRVQSRGQIVLELQSYLPTLAVLLYVRENVNTMGKSTGLKVCKEVLRPRVRLVSPRFVVHRRLTWQTYPDNACAGSERYGRQYGNGQWVFESLYS</sequence>